<dbReference type="InterPro" id="IPR026898">
    <property type="entry name" value="PrsW"/>
</dbReference>
<keyword evidence="1" id="KW-0472">Membrane</keyword>
<organism evidence="2 3">
    <name type="scientific">Pseudonocardia autotrophica</name>
    <name type="common">Amycolata autotrophica</name>
    <name type="synonym">Nocardia autotrophica</name>
    <dbReference type="NCBI Taxonomy" id="2074"/>
    <lineage>
        <taxon>Bacteria</taxon>
        <taxon>Bacillati</taxon>
        <taxon>Actinomycetota</taxon>
        <taxon>Actinomycetes</taxon>
        <taxon>Pseudonocardiales</taxon>
        <taxon>Pseudonocardiaceae</taxon>
        <taxon>Pseudonocardia</taxon>
    </lineage>
</organism>
<feature type="transmembrane region" description="Helical" evidence="1">
    <location>
        <begin position="226"/>
        <end position="244"/>
    </location>
</feature>
<keyword evidence="3" id="KW-1185">Reference proteome</keyword>
<protein>
    <recommendedName>
        <fullName evidence="4">Protease PrsW</fullName>
    </recommendedName>
</protein>
<dbReference type="PANTHER" id="PTHR36844">
    <property type="entry name" value="PROTEASE PRSW"/>
    <property type="match status" value="1"/>
</dbReference>
<feature type="transmembrane region" description="Helical" evidence="1">
    <location>
        <begin position="172"/>
        <end position="195"/>
    </location>
</feature>
<reference evidence="2 3" key="1">
    <citation type="submission" date="2016-09" db="EMBL/GenBank/DDBJ databases">
        <title>Pseudonocardia autotrophica DSM535, a candidate organism with high potential of specific P450 cytochromes.</title>
        <authorList>
            <person name="Grumaz C."/>
            <person name="Vainshtein Y."/>
            <person name="Kirstahler P."/>
            <person name="Sohn K."/>
        </authorList>
    </citation>
    <scope>NUCLEOTIDE SEQUENCE [LARGE SCALE GENOMIC DNA]</scope>
    <source>
        <strain evidence="2 3">DSM 535</strain>
    </source>
</reference>
<dbReference type="Pfam" id="PF13367">
    <property type="entry name" value="PrsW-protease"/>
    <property type="match status" value="1"/>
</dbReference>
<feature type="transmembrane region" description="Helical" evidence="1">
    <location>
        <begin position="202"/>
        <end position="220"/>
    </location>
</feature>
<dbReference type="RefSeq" id="WP_085916227.1">
    <property type="nucleotide sequence ID" value="NZ_AP018920.1"/>
</dbReference>
<feature type="transmembrane region" description="Helical" evidence="1">
    <location>
        <begin position="37"/>
        <end position="56"/>
    </location>
</feature>
<dbReference type="AlphaFoldDB" id="A0A1Y2MJE7"/>
<dbReference type="STRING" id="2074.BG845_06158"/>
<comment type="caution">
    <text evidence="2">The sequence shown here is derived from an EMBL/GenBank/DDBJ whole genome shotgun (WGS) entry which is preliminary data.</text>
</comment>
<feature type="transmembrane region" description="Helical" evidence="1">
    <location>
        <begin position="97"/>
        <end position="119"/>
    </location>
</feature>
<evidence type="ECO:0000313" key="3">
    <source>
        <dbReference type="Proteomes" id="UP000194360"/>
    </source>
</evidence>
<proteinExistence type="predicted"/>
<name>A0A1Y2MJE7_PSEAH</name>
<evidence type="ECO:0008006" key="4">
    <source>
        <dbReference type="Google" id="ProtNLM"/>
    </source>
</evidence>
<dbReference type="OrthoDB" id="5141135at2"/>
<sequence length="264" mass="26772">MERARHGWIAVLVVGVVLTLAVDRALALTRDPNLVPALILLGATTVPAAFLVFVHGRRLPYDIGAGTVAAVAVLGGVIGSTAAAVLEYATRQAFGTLPAACVGLIEEGGKLLVPLGVLLALRQHRSAADGLLLGVAVGAGFAALETMGYAVSTLTNSHDGLTTTLDLLALRGLLSPAGHMAWTGIATAALFAAAGSGWTLRGVARFAAAFAAAVGLHLAWDTTRSLPVIAAVAAGGLVMLAWTARRAAGPEPRRGACGRDPLTR</sequence>
<keyword evidence="1" id="KW-0812">Transmembrane</keyword>
<keyword evidence="1" id="KW-1133">Transmembrane helix</keyword>
<dbReference type="EMBL" id="MIGB01000054">
    <property type="protein sequence ID" value="OSY35292.1"/>
    <property type="molecule type" value="Genomic_DNA"/>
</dbReference>
<accession>A0A1Y2MJE7</accession>
<dbReference type="Proteomes" id="UP000194360">
    <property type="component" value="Unassembled WGS sequence"/>
</dbReference>
<evidence type="ECO:0000313" key="2">
    <source>
        <dbReference type="EMBL" id="OSY35292.1"/>
    </source>
</evidence>
<feature type="transmembrane region" description="Helical" evidence="1">
    <location>
        <begin position="63"/>
        <end position="85"/>
    </location>
</feature>
<dbReference type="PANTHER" id="PTHR36844:SF1">
    <property type="entry name" value="PROTEASE PRSW"/>
    <property type="match status" value="1"/>
</dbReference>
<evidence type="ECO:0000256" key="1">
    <source>
        <dbReference type="SAM" id="Phobius"/>
    </source>
</evidence>
<gene>
    <name evidence="2" type="ORF">BG845_06158</name>
</gene>
<dbReference type="GO" id="GO:0008233">
    <property type="term" value="F:peptidase activity"/>
    <property type="evidence" value="ECO:0007669"/>
    <property type="project" value="InterPro"/>
</dbReference>
<feature type="transmembrane region" description="Helical" evidence="1">
    <location>
        <begin position="131"/>
        <end position="152"/>
    </location>
</feature>